<keyword evidence="2" id="KW-0808">Transferase</keyword>
<keyword evidence="3" id="KW-0949">S-adenosyl-L-methionine</keyword>
<dbReference type="InterPro" id="IPR013216">
    <property type="entry name" value="Methyltransf_11"/>
</dbReference>
<dbReference type="OrthoDB" id="4697647at2"/>
<dbReference type="PANTHER" id="PTHR43464:SF19">
    <property type="entry name" value="UBIQUINONE BIOSYNTHESIS O-METHYLTRANSFERASE, MITOCHONDRIAL"/>
    <property type="match status" value="1"/>
</dbReference>
<dbReference type="Gene3D" id="3.40.50.150">
    <property type="entry name" value="Vaccinia Virus protein VP39"/>
    <property type="match status" value="1"/>
</dbReference>
<dbReference type="EMBL" id="CTEN01000001">
    <property type="protein sequence ID" value="CQR24003.1"/>
    <property type="molecule type" value="Genomic_DNA"/>
</dbReference>
<dbReference type="SUPFAM" id="SSF53335">
    <property type="entry name" value="S-adenosyl-L-methionine-dependent methyltransferases"/>
    <property type="match status" value="1"/>
</dbReference>
<evidence type="ECO:0000313" key="5">
    <source>
        <dbReference type="EMBL" id="CQR24003.1"/>
    </source>
</evidence>
<dbReference type="STRING" id="1608583.BN1356_00376"/>
<evidence type="ECO:0000256" key="1">
    <source>
        <dbReference type="ARBA" id="ARBA00022603"/>
    </source>
</evidence>
<keyword evidence="6" id="KW-1185">Reference proteome</keyword>
<evidence type="ECO:0000256" key="3">
    <source>
        <dbReference type="ARBA" id="ARBA00022691"/>
    </source>
</evidence>
<evidence type="ECO:0000259" key="4">
    <source>
        <dbReference type="Pfam" id="PF08241"/>
    </source>
</evidence>
<keyword evidence="1 5" id="KW-0489">Methyltransferase</keyword>
<dbReference type="GO" id="GO:0008757">
    <property type="term" value="F:S-adenosylmethionine-dependent methyltransferase activity"/>
    <property type="evidence" value="ECO:0007669"/>
    <property type="project" value="InterPro"/>
</dbReference>
<dbReference type="Proteomes" id="UP000198604">
    <property type="component" value="Unassembled WGS sequence"/>
</dbReference>
<dbReference type="RefSeq" id="WP_093649719.1">
    <property type="nucleotide sequence ID" value="NZ_CTEN01000001.1"/>
</dbReference>
<keyword evidence="5" id="KW-0830">Ubiquinone</keyword>
<evidence type="ECO:0000313" key="6">
    <source>
        <dbReference type="Proteomes" id="UP000198604"/>
    </source>
</evidence>
<feature type="domain" description="Methyltransferase type 11" evidence="4">
    <location>
        <begin position="37"/>
        <end position="127"/>
    </location>
</feature>
<dbReference type="CDD" id="cd02440">
    <property type="entry name" value="AdoMet_MTases"/>
    <property type="match status" value="1"/>
</dbReference>
<dbReference type="AlphaFoldDB" id="A0A0E4H3N6"/>
<dbReference type="Pfam" id="PF08241">
    <property type="entry name" value="Methyltransf_11"/>
    <property type="match status" value="1"/>
</dbReference>
<organism evidence="5 6">
    <name type="scientific">Streptococcus varani</name>
    <dbReference type="NCBI Taxonomy" id="1608583"/>
    <lineage>
        <taxon>Bacteria</taxon>
        <taxon>Bacillati</taxon>
        <taxon>Bacillota</taxon>
        <taxon>Bacilli</taxon>
        <taxon>Lactobacillales</taxon>
        <taxon>Streptococcaceae</taxon>
        <taxon>Streptococcus</taxon>
    </lineage>
</organism>
<gene>
    <name evidence="5" type="ORF">BN1356_00376</name>
</gene>
<protein>
    <submittedName>
        <fullName evidence="5">Methylase involved in ubiquinone/menaquinone biosynthesis</fullName>
    </submittedName>
</protein>
<evidence type="ECO:0000256" key="2">
    <source>
        <dbReference type="ARBA" id="ARBA00022679"/>
    </source>
</evidence>
<name>A0A0E4H3N6_9STRE</name>
<proteinExistence type="predicted"/>
<dbReference type="PANTHER" id="PTHR43464">
    <property type="entry name" value="METHYLTRANSFERASE"/>
    <property type="match status" value="1"/>
</dbReference>
<reference evidence="6" key="1">
    <citation type="submission" date="2015-03" db="EMBL/GenBank/DDBJ databases">
        <authorList>
            <person name="Urmite Genomes"/>
        </authorList>
    </citation>
    <scope>NUCLEOTIDE SEQUENCE [LARGE SCALE GENOMIC DNA]</scope>
    <source>
        <strain evidence="6">FF10</strain>
    </source>
</reference>
<dbReference type="InterPro" id="IPR029063">
    <property type="entry name" value="SAM-dependent_MTases_sf"/>
</dbReference>
<accession>A0A0E4H3N6</accession>
<dbReference type="GO" id="GO:0032259">
    <property type="term" value="P:methylation"/>
    <property type="evidence" value="ECO:0007669"/>
    <property type="project" value="UniProtKB-KW"/>
</dbReference>
<sequence length="236" mass="27351">MTTNLDHYRQMLEQPWGKIQYEMTFAQLAHLENKQILDFGAGFGLTSEFLSKKNTVIAVEPNEEMLLADKTHTFKKLVGSLEVLADFPDQSFDIICCHNVLEYIEPEERPHYLAQFKRLLRTNGLLSIIKHNQVGKVIQSVVFHNDVNTALELLKGQEFNSPSFTQGSTYTIDELVDMSQLELEKYLAVRSFYSLQPNEFKTQPDWLEKMTQIELAVADLTPYKDMSFLQHVWLKK</sequence>